<feature type="region of interest" description="Disordered" evidence="1">
    <location>
        <begin position="401"/>
        <end position="446"/>
    </location>
</feature>
<reference evidence="2" key="1">
    <citation type="submission" date="2023-07" db="EMBL/GenBank/DDBJ databases">
        <authorList>
            <consortium name="AG Swart"/>
            <person name="Singh M."/>
            <person name="Singh A."/>
            <person name="Seah K."/>
            <person name="Emmerich C."/>
        </authorList>
    </citation>
    <scope>NUCLEOTIDE SEQUENCE</scope>
    <source>
        <strain evidence="2">DP1</strain>
    </source>
</reference>
<protein>
    <submittedName>
        <fullName evidence="2">Uncharacterized protein</fullName>
    </submittedName>
</protein>
<dbReference type="EMBL" id="CAMPGE010002675">
    <property type="protein sequence ID" value="CAI2361485.1"/>
    <property type="molecule type" value="Genomic_DNA"/>
</dbReference>
<organism evidence="2 3">
    <name type="scientific">Euplotes crassus</name>
    <dbReference type="NCBI Taxonomy" id="5936"/>
    <lineage>
        <taxon>Eukaryota</taxon>
        <taxon>Sar</taxon>
        <taxon>Alveolata</taxon>
        <taxon>Ciliophora</taxon>
        <taxon>Intramacronucleata</taxon>
        <taxon>Spirotrichea</taxon>
        <taxon>Hypotrichia</taxon>
        <taxon>Euplotida</taxon>
        <taxon>Euplotidae</taxon>
        <taxon>Moneuplotes</taxon>
    </lineage>
</organism>
<feature type="region of interest" description="Disordered" evidence="1">
    <location>
        <begin position="36"/>
        <end position="130"/>
    </location>
</feature>
<dbReference type="Proteomes" id="UP001295684">
    <property type="component" value="Unassembled WGS sequence"/>
</dbReference>
<feature type="compositionally biased region" description="Low complexity" evidence="1">
    <location>
        <begin position="117"/>
        <end position="129"/>
    </location>
</feature>
<evidence type="ECO:0000313" key="3">
    <source>
        <dbReference type="Proteomes" id="UP001295684"/>
    </source>
</evidence>
<name>A0AAD1X8M2_EUPCR</name>
<comment type="caution">
    <text evidence="2">The sequence shown here is derived from an EMBL/GenBank/DDBJ whole genome shotgun (WGS) entry which is preliminary data.</text>
</comment>
<sequence>MKIDFRKSLKINFMKVVLSMFLQAKTRIQYLNIIKNPKPPKKKNRMLHRHIPPSSPPITKNTLIIPQKPRKTPDLPPKIVQSPYSNFPDPSPAPPPRFTQRTLNQSLTKIPEISQESPNSSATSSVASSQRINADELQKFMYHDQSLITENEEEKGNKLADKVKDSVKYYKKKSLQNIKDKLNKSQTFRIQTPKGDDEELIGGFKEYLDPGPKNSTQEYQLDLQSYDSNSNEEFNEDSLDLIEMSQDSEAYREKDDVSNIKRERGSSRKGGFFNILNSSIKKTMQILSSPFQPKYRQSRQSRNHNLRDHFKKYKYLTKVGKIKNTNKKVPRWASNHSFLSKFSKHIKKVHQAEEILGAMNLKKESSLKMVDIFDLDNQLPNNCHKSPLFTSNKKKAMREIDQRGSSANWDDKDGTTARKFCNPKQFLKHKKNDSTRKMLKYPNMDS</sequence>
<dbReference type="AlphaFoldDB" id="A0AAD1X8M2"/>
<accession>A0AAD1X8M2</accession>
<evidence type="ECO:0000313" key="2">
    <source>
        <dbReference type="EMBL" id="CAI2361485.1"/>
    </source>
</evidence>
<keyword evidence="3" id="KW-1185">Reference proteome</keyword>
<feature type="compositionally biased region" description="Basic residues" evidence="1">
    <location>
        <begin position="38"/>
        <end position="51"/>
    </location>
</feature>
<feature type="compositionally biased region" description="Polar residues" evidence="1">
    <location>
        <begin position="99"/>
        <end position="108"/>
    </location>
</feature>
<proteinExistence type="predicted"/>
<evidence type="ECO:0000256" key="1">
    <source>
        <dbReference type="SAM" id="MobiDB-lite"/>
    </source>
</evidence>
<gene>
    <name evidence="2" type="ORF">ECRASSUSDP1_LOCUS2796</name>
</gene>